<organism evidence="6 7">
    <name type="scientific">Streptomyces milbemycinicus</name>
    <dbReference type="NCBI Taxonomy" id="476552"/>
    <lineage>
        <taxon>Bacteria</taxon>
        <taxon>Bacillati</taxon>
        <taxon>Actinomycetota</taxon>
        <taxon>Actinomycetes</taxon>
        <taxon>Kitasatosporales</taxon>
        <taxon>Streptomycetaceae</taxon>
        <taxon>Streptomyces</taxon>
    </lineage>
</organism>
<dbReference type="Gene3D" id="1.10.10.10">
    <property type="entry name" value="Winged helix-like DNA-binding domain superfamily/Winged helix DNA-binding domain"/>
    <property type="match status" value="1"/>
</dbReference>
<keyword evidence="2" id="KW-0238">DNA-binding</keyword>
<dbReference type="InterPro" id="IPR005471">
    <property type="entry name" value="Tscrpt_reg_IclR_N"/>
</dbReference>
<dbReference type="InterPro" id="IPR050707">
    <property type="entry name" value="HTH_MetabolicPath_Reg"/>
</dbReference>
<dbReference type="Gene3D" id="3.30.450.40">
    <property type="match status" value="1"/>
</dbReference>
<dbReference type="SUPFAM" id="SSF55781">
    <property type="entry name" value="GAF domain-like"/>
    <property type="match status" value="1"/>
</dbReference>
<dbReference type="InterPro" id="IPR036388">
    <property type="entry name" value="WH-like_DNA-bd_sf"/>
</dbReference>
<reference evidence="6 7" key="1">
    <citation type="submission" date="2024-11" db="EMBL/GenBank/DDBJ databases">
        <title>The Natural Products Discovery Center: Release of the First 8490 Sequenced Strains for Exploring Actinobacteria Biosynthetic Diversity.</title>
        <authorList>
            <person name="Kalkreuter E."/>
            <person name="Kautsar S.A."/>
            <person name="Yang D."/>
            <person name="Bader C.D."/>
            <person name="Teijaro C.N."/>
            <person name="Fluegel L."/>
            <person name="Davis C.M."/>
            <person name="Simpson J.R."/>
            <person name="Lauterbach L."/>
            <person name="Steele A.D."/>
            <person name="Gui C."/>
            <person name="Meng S."/>
            <person name="Li G."/>
            <person name="Viehrig K."/>
            <person name="Ye F."/>
            <person name="Su P."/>
            <person name="Kiefer A.F."/>
            <person name="Nichols A."/>
            <person name="Cepeda A.J."/>
            <person name="Yan W."/>
            <person name="Fan B."/>
            <person name="Jiang Y."/>
            <person name="Adhikari A."/>
            <person name="Zheng C.-J."/>
            <person name="Schuster L."/>
            <person name="Cowan T.M."/>
            <person name="Smanski M.J."/>
            <person name="Chevrette M.G."/>
            <person name="De Carvalho L.P.S."/>
            <person name="Shen B."/>
        </authorList>
    </citation>
    <scope>NUCLEOTIDE SEQUENCE [LARGE SCALE GENOMIC DNA]</scope>
    <source>
        <strain evidence="6 7">NPDC020863</strain>
    </source>
</reference>
<feature type="domain" description="IclR-ED" evidence="5">
    <location>
        <begin position="71"/>
        <end position="251"/>
    </location>
</feature>
<evidence type="ECO:0000256" key="1">
    <source>
        <dbReference type="ARBA" id="ARBA00023015"/>
    </source>
</evidence>
<sequence>MATSSPASAMRSLDRAFDVLGVLEDTRQPLRLSDVARRADLHVATTQRILNVLIERGYAAKEETGYVAGPAAVATAHAFLVNNRLSQVALPVLQELAATTDLTASLYVRVALSRVLIARVQGRNPLRYQLPIGEKLPLHLGAGKALAAWLPDTELRTLIDQSTPFTRISGEHVTADALAADLRHVKETGYALSLSERVLNVTAVSATIRHGEDVLGAVSISGPGDEPTDDDHARLISEVRRAADAIAARCP</sequence>
<accession>A0ABW8LZ93</accession>
<evidence type="ECO:0000259" key="5">
    <source>
        <dbReference type="PROSITE" id="PS51078"/>
    </source>
</evidence>
<dbReference type="Pfam" id="PF09339">
    <property type="entry name" value="HTH_IclR"/>
    <property type="match status" value="1"/>
</dbReference>
<dbReference type="InterPro" id="IPR014757">
    <property type="entry name" value="Tscrpt_reg_IclR_C"/>
</dbReference>
<dbReference type="InterPro" id="IPR029016">
    <property type="entry name" value="GAF-like_dom_sf"/>
</dbReference>
<dbReference type="EMBL" id="JBJDQH010000012">
    <property type="protein sequence ID" value="MFK4269995.1"/>
    <property type="molecule type" value="Genomic_DNA"/>
</dbReference>
<evidence type="ECO:0000256" key="3">
    <source>
        <dbReference type="ARBA" id="ARBA00023163"/>
    </source>
</evidence>
<dbReference type="Proteomes" id="UP001620295">
    <property type="component" value="Unassembled WGS sequence"/>
</dbReference>
<dbReference type="RefSeq" id="WP_358634795.1">
    <property type="nucleotide sequence ID" value="NZ_JBFAEV010000006.1"/>
</dbReference>
<keyword evidence="7" id="KW-1185">Reference proteome</keyword>
<dbReference type="InterPro" id="IPR036390">
    <property type="entry name" value="WH_DNA-bd_sf"/>
</dbReference>
<dbReference type="PROSITE" id="PS51078">
    <property type="entry name" value="ICLR_ED"/>
    <property type="match status" value="1"/>
</dbReference>
<feature type="domain" description="HTH iclR-type" evidence="4">
    <location>
        <begin position="10"/>
        <end position="70"/>
    </location>
</feature>
<evidence type="ECO:0000313" key="6">
    <source>
        <dbReference type="EMBL" id="MFK4269995.1"/>
    </source>
</evidence>
<evidence type="ECO:0000259" key="4">
    <source>
        <dbReference type="PROSITE" id="PS51077"/>
    </source>
</evidence>
<protein>
    <submittedName>
        <fullName evidence="6">IclR family transcriptional regulator</fullName>
    </submittedName>
</protein>
<comment type="caution">
    <text evidence="6">The sequence shown here is derived from an EMBL/GenBank/DDBJ whole genome shotgun (WGS) entry which is preliminary data.</text>
</comment>
<keyword evidence="3" id="KW-0804">Transcription</keyword>
<dbReference type="PROSITE" id="PS51077">
    <property type="entry name" value="HTH_ICLR"/>
    <property type="match status" value="1"/>
</dbReference>
<gene>
    <name evidence="6" type="ORF">ACI2L5_34435</name>
</gene>
<dbReference type="SUPFAM" id="SSF46785">
    <property type="entry name" value="Winged helix' DNA-binding domain"/>
    <property type="match status" value="1"/>
</dbReference>
<dbReference type="PANTHER" id="PTHR30136:SF35">
    <property type="entry name" value="HTH-TYPE TRANSCRIPTIONAL REGULATOR RV1719"/>
    <property type="match status" value="1"/>
</dbReference>
<keyword evidence="1" id="KW-0805">Transcription regulation</keyword>
<name>A0ABW8LZ93_9ACTN</name>
<proteinExistence type="predicted"/>
<evidence type="ECO:0000313" key="7">
    <source>
        <dbReference type="Proteomes" id="UP001620295"/>
    </source>
</evidence>
<evidence type="ECO:0000256" key="2">
    <source>
        <dbReference type="ARBA" id="ARBA00023125"/>
    </source>
</evidence>
<dbReference type="SMART" id="SM00346">
    <property type="entry name" value="HTH_ICLR"/>
    <property type="match status" value="1"/>
</dbReference>
<dbReference type="PANTHER" id="PTHR30136">
    <property type="entry name" value="HELIX-TURN-HELIX TRANSCRIPTIONAL REGULATOR, ICLR FAMILY"/>
    <property type="match status" value="1"/>
</dbReference>
<dbReference type="Pfam" id="PF01614">
    <property type="entry name" value="IclR_C"/>
    <property type="match status" value="1"/>
</dbReference>